<dbReference type="Proteomes" id="UP001498398">
    <property type="component" value="Unassembled WGS sequence"/>
</dbReference>
<proteinExistence type="predicted"/>
<accession>A0ABR1JHI9</accession>
<reference evidence="1 2" key="1">
    <citation type="submission" date="2024-01" db="EMBL/GenBank/DDBJ databases">
        <title>A draft genome for the cacao thread blight pathogen Marasmiellus scandens.</title>
        <authorList>
            <person name="Baruah I.K."/>
            <person name="Leung J."/>
            <person name="Bukari Y."/>
            <person name="Amoako-Attah I."/>
            <person name="Meinhardt L.W."/>
            <person name="Bailey B.A."/>
            <person name="Cohen S.P."/>
        </authorList>
    </citation>
    <scope>NUCLEOTIDE SEQUENCE [LARGE SCALE GENOMIC DNA]</scope>
    <source>
        <strain evidence="1 2">GH-19</strain>
    </source>
</reference>
<name>A0ABR1JHI9_9AGAR</name>
<organism evidence="1 2">
    <name type="scientific">Marasmiellus scandens</name>
    <dbReference type="NCBI Taxonomy" id="2682957"/>
    <lineage>
        <taxon>Eukaryota</taxon>
        <taxon>Fungi</taxon>
        <taxon>Dikarya</taxon>
        <taxon>Basidiomycota</taxon>
        <taxon>Agaricomycotina</taxon>
        <taxon>Agaricomycetes</taxon>
        <taxon>Agaricomycetidae</taxon>
        <taxon>Agaricales</taxon>
        <taxon>Marasmiineae</taxon>
        <taxon>Omphalotaceae</taxon>
        <taxon>Marasmiellus</taxon>
    </lineage>
</organism>
<evidence type="ECO:0000313" key="1">
    <source>
        <dbReference type="EMBL" id="KAK7461347.1"/>
    </source>
</evidence>
<dbReference type="EMBL" id="JBANRG010000013">
    <property type="protein sequence ID" value="KAK7461347.1"/>
    <property type="molecule type" value="Genomic_DNA"/>
</dbReference>
<gene>
    <name evidence="1" type="ORF">VKT23_008525</name>
</gene>
<sequence length="585" mass="67211">MNVKMDHATSEYPELNVVRRLLRHNCPCSEQEEYYLRQRLFQLSEELATLETRLKQRRAKSKSDGKPSLLKQHSHLKQLEQAYKTVLSPLRYFPPEIMTIIFAMTVEPISLDTDVGTLERAGRPSTKVAGMLTQAQSRTGPYALSQVCSSWRQLALDMPCLWNSFSIVGDGRGLSSFMDAYTATALFDYRIGRSGSLPLDVSFRSELFQGLTATNVSQALLNRLIDHAERWRSVQLLIWSSEVVPHLHRLQRVQLLNLQEIELSLMAEGDRTLLNDIFSCAPQLKRFRYQSFLYRHNVLDFQLPWSQLIDCEFYLDDAQLPVLLQRSPNLRQLAVYSTKHQTSWETPAPLTHDTLERLGLFCSSLTHQVRRTTLPLMLPHLRFPRLKKLLIHGCSPKQSNGISTSDLSASLRLCLANSQFLNLQTLTLDCFCLDMEFWELVKAVSSTCHKISCLRLGVSRIDNGDGMMGDWKTYLASSLIDPFLIPNKLLLPNLEELSFSFNWLEPWYDIYALSASWLVAMVRSRRDSNRQVTGIRALRKFELVLPYKFEKGNDSVKKMIPFGECRLEELATREFEVVVSKDSPF</sequence>
<evidence type="ECO:0000313" key="2">
    <source>
        <dbReference type="Proteomes" id="UP001498398"/>
    </source>
</evidence>
<keyword evidence="2" id="KW-1185">Reference proteome</keyword>
<protein>
    <recommendedName>
        <fullName evidence="3">F-box domain-containing protein</fullName>
    </recommendedName>
</protein>
<comment type="caution">
    <text evidence="1">The sequence shown here is derived from an EMBL/GenBank/DDBJ whole genome shotgun (WGS) entry which is preliminary data.</text>
</comment>
<evidence type="ECO:0008006" key="3">
    <source>
        <dbReference type="Google" id="ProtNLM"/>
    </source>
</evidence>